<organism evidence="2 3">
    <name type="scientific">Kibdelosporangium philippinense</name>
    <dbReference type="NCBI Taxonomy" id="211113"/>
    <lineage>
        <taxon>Bacteria</taxon>
        <taxon>Bacillati</taxon>
        <taxon>Actinomycetota</taxon>
        <taxon>Actinomycetes</taxon>
        <taxon>Pseudonocardiales</taxon>
        <taxon>Pseudonocardiaceae</taxon>
        <taxon>Kibdelosporangium</taxon>
    </lineage>
</organism>
<evidence type="ECO:0000313" key="3">
    <source>
        <dbReference type="Proteomes" id="UP001521150"/>
    </source>
</evidence>
<proteinExistence type="predicted"/>
<feature type="domain" description="Helix-turn-helix" evidence="1">
    <location>
        <begin position="14"/>
        <end position="61"/>
    </location>
</feature>
<dbReference type="InterPro" id="IPR036388">
    <property type="entry name" value="WH-like_DNA-bd_sf"/>
</dbReference>
<dbReference type="InterPro" id="IPR041657">
    <property type="entry name" value="HTH_17"/>
</dbReference>
<dbReference type="Proteomes" id="UP001521150">
    <property type="component" value="Unassembled WGS sequence"/>
</dbReference>
<dbReference type="SUPFAM" id="SSF46955">
    <property type="entry name" value="Putative DNA-binding domain"/>
    <property type="match status" value="1"/>
</dbReference>
<reference evidence="2 3" key="1">
    <citation type="submission" date="2021-12" db="EMBL/GenBank/DDBJ databases">
        <title>Genome sequence of Kibdelosporangium philippinense ATCC 49844.</title>
        <authorList>
            <person name="Fedorov E.A."/>
            <person name="Omeragic M."/>
            <person name="Shalygina K.F."/>
            <person name="Maclea K.S."/>
        </authorList>
    </citation>
    <scope>NUCLEOTIDE SEQUENCE [LARGE SCALE GENOMIC DNA]</scope>
    <source>
        <strain evidence="2 3">ATCC 49844</strain>
    </source>
</reference>
<sequence length="68" mass="7805">MTTRREATAEPLWTSADLATFLQVSEATLKDWRHKGTGPAYKRMGKHVRYVRTAVEAWLEEIDRDNAA</sequence>
<evidence type="ECO:0000259" key="1">
    <source>
        <dbReference type="Pfam" id="PF12728"/>
    </source>
</evidence>
<protein>
    <submittedName>
        <fullName evidence="2">Helix-turn-helix domain-containing protein</fullName>
    </submittedName>
</protein>
<dbReference type="RefSeq" id="WP_233728169.1">
    <property type="nucleotide sequence ID" value="NZ_JAJVCN010000002.1"/>
</dbReference>
<name>A0ABS8ZJT1_9PSEU</name>
<dbReference type="Pfam" id="PF12728">
    <property type="entry name" value="HTH_17"/>
    <property type="match status" value="1"/>
</dbReference>
<dbReference type="Gene3D" id="1.10.10.10">
    <property type="entry name" value="Winged helix-like DNA-binding domain superfamily/Winged helix DNA-binding domain"/>
    <property type="match status" value="1"/>
</dbReference>
<accession>A0ABS8ZJT1</accession>
<comment type="caution">
    <text evidence="2">The sequence shown here is derived from an EMBL/GenBank/DDBJ whole genome shotgun (WGS) entry which is preliminary data.</text>
</comment>
<dbReference type="EMBL" id="JAJVCN010000002">
    <property type="protein sequence ID" value="MCE7006723.1"/>
    <property type="molecule type" value="Genomic_DNA"/>
</dbReference>
<gene>
    <name evidence="2" type="ORF">LWC34_28420</name>
</gene>
<keyword evidence="3" id="KW-1185">Reference proteome</keyword>
<dbReference type="InterPro" id="IPR009061">
    <property type="entry name" value="DNA-bd_dom_put_sf"/>
</dbReference>
<evidence type="ECO:0000313" key="2">
    <source>
        <dbReference type="EMBL" id="MCE7006723.1"/>
    </source>
</evidence>